<evidence type="ECO:0000313" key="1">
    <source>
        <dbReference type="EMBL" id="NQX31231.1"/>
    </source>
</evidence>
<keyword evidence="2" id="KW-1185">Reference proteome</keyword>
<dbReference type="Proteomes" id="UP000762110">
    <property type="component" value="Unassembled WGS sequence"/>
</dbReference>
<dbReference type="EMBL" id="JABMKV010000001">
    <property type="protein sequence ID" value="NQX31231.1"/>
    <property type="molecule type" value="Genomic_DNA"/>
</dbReference>
<name>A0ABX2DAY8_9SPHI</name>
<accession>A0ABX2DAY8</accession>
<gene>
    <name evidence="1" type="ORF">HQN85_05825</name>
</gene>
<dbReference type="RefSeq" id="WP_173269859.1">
    <property type="nucleotide sequence ID" value="NZ_JABMKV010000001.1"/>
</dbReference>
<evidence type="ECO:0000313" key="2">
    <source>
        <dbReference type="Proteomes" id="UP000762110"/>
    </source>
</evidence>
<organism evidence="1 2">
    <name type="scientific">Pedobacter boryungensis</name>
    <dbReference type="NCBI Taxonomy" id="869962"/>
    <lineage>
        <taxon>Bacteria</taxon>
        <taxon>Pseudomonadati</taxon>
        <taxon>Bacteroidota</taxon>
        <taxon>Sphingobacteriia</taxon>
        <taxon>Sphingobacteriales</taxon>
        <taxon>Sphingobacteriaceae</taxon>
        <taxon>Pedobacter</taxon>
    </lineage>
</organism>
<proteinExistence type="predicted"/>
<protein>
    <submittedName>
        <fullName evidence="1">Uncharacterized protein</fullName>
    </submittedName>
</protein>
<sequence>MQHKLILFLLFSPVLFITILTWERVKLDESVSVSFPSKPEKSMMDDKPIWIATIDSTSKCMAMITDFEKLGVDKLKWAERLKQKETYQTIKSGMLRGSPGAVILNESITTFKGKPAYIVKMDLKGEKEDFNIAYVMNVFIETKMYSLMFMETYNNPHEADKQTFWNSLNWNKN</sequence>
<comment type="caution">
    <text evidence="1">The sequence shown here is derived from an EMBL/GenBank/DDBJ whole genome shotgun (WGS) entry which is preliminary data.</text>
</comment>
<reference evidence="1 2" key="1">
    <citation type="submission" date="2020-05" db="EMBL/GenBank/DDBJ databases">
        <title>Description of Pedobacter foliorum sp. nov.</title>
        <authorList>
            <person name="Qi S."/>
            <person name="Carlier A."/>
            <person name="Cnockaert M."/>
            <person name="Vandamme P."/>
        </authorList>
    </citation>
    <scope>NUCLEOTIDE SEQUENCE [LARGE SCALE GENOMIC DNA]</scope>
    <source>
        <strain evidence="1 2">LMG 31300</strain>
    </source>
</reference>